<proteinExistence type="predicted"/>
<organism evidence="1 2">
    <name type="scientific">Methylogaea oryzae</name>
    <dbReference type="NCBI Taxonomy" id="1295382"/>
    <lineage>
        <taxon>Bacteria</taxon>
        <taxon>Pseudomonadati</taxon>
        <taxon>Pseudomonadota</taxon>
        <taxon>Gammaproteobacteria</taxon>
        <taxon>Methylococcales</taxon>
        <taxon>Methylococcaceae</taxon>
        <taxon>Methylogaea</taxon>
    </lineage>
</organism>
<evidence type="ECO:0000313" key="1">
    <source>
        <dbReference type="EMBL" id="BBL72555.1"/>
    </source>
</evidence>
<dbReference type="EMBL" id="AP019782">
    <property type="protein sequence ID" value="BBL72555.1"/>
    <property type="molecule type" value="Genomic_DNA"/>
</dbReference>
<dbReference type="RefSeq" id="WP_156302358.1">
    <property type="nucleotide sequence ID" value="NZ_AP019782.1"/>
</dbReference>
<name>A0A8D5ANY3_9GAMM</name>
<gene>
    <name evidence="1" type="ORF">MoryE10_31610</name>
</gene>
<dbReference type="KEGG" id="moz:MoryE10_31610"/>
<sequence length="309" mass="35215">MVDTKEFLVLRYSLIKEQQHSAIVEPMPNPKGKAVLVAINQDREFILRGVRYSFVGFSEAIPPRGFNFPSSRFFLGKIAKLKKAHMGKKIPGDIIETEEDDWVPVITIFDIETQHIFVKKDWRFGNPEQTIRAIQSGLREPILAHYNHRIFVEGKTRVEHFWKVISNHIKIYKLELNLISPNILETNLRAREALAALKSVFGQDEVAVKLENDSGKLRVPSEPIGSYLEYIEEGEGSWSLTTENIRGGKKKHTSAENIDTIALPIGEEKTPPENIQRQLYEADEPSLISSPEAEMIATVYAEVVKPRER</sequence>
<reference evidence="1" key="1">
    <citation type="submission" date="2019-06" db="EMBL/GenBank/DDBJ databases">
        <title>Complete genome sequence of Methylogaea oryzae strain JCM16910.</title>
        <authorList>
            <person name="Asakawa S."/>
        </authorList>
    </citation>
    <scope>NUCLEOTIDE SEQUENCE</scope>
    <source>
        <strain evidence="1">E10</strain>
    </source>
</reference>
<dbReference type="Proteomes" id="UP000824988">
    <property type="component" value="Chromosome"/>
</dbReference>
<accession>A0A8D5ANY3</accession>
<protein>
    <submittedName>
        <fullName evidence="1">Uncharacterized protein</fullName>
    </submittedName>
</protein>
<dbReference type="AlphaFoldDB" id="A0A8D5ANY3"/>
<evidence type="ECO:0000313" key="2">
    <source>
        <dbReference type="Proteomes" id="UP000824988"/>
    </source>
</evidence>
<keyword evidence="2" id="KW-1185">Reference proteome</keyword>